<organism evidence="1">
    <name type="scientific">Spongospora subterranea</name>
    <dbReference type="NCBI Taxonomy" id="70186"/>
    <lineage>
        <taxon>Eukaryota</taxon>
        <taxon>Sar</taxon>
        <taxon>Rhizaria</taxon>
        <taxon>Endomyxa</taxon>
        <taxon>Phytomyxea</taxon>
        <taxon>Plasmodiophorida</taxon>
        <taxon>Plasmodiophoridae</taxon>
        <taxon>Spongospora</taxon>
    </lineage>
</organism>
<dbReference type="EMBL" id="HACM01011091">
    <property type="protein sequence ID" value="CRZ11533.1"/>
    <property type="molecule type" value="Transcribed_RNA"/>
</dbReference>
<evidence type="ECO:0000313" key="1">
    <source>
        <dbReference type="EMBL" id="CRZ11533.1"/>
    </source>
</evidence>
<proteinExistence type="predicted"/>
<reference evidence="1" key="1">
    <citation type="submission" date="2015-04" db="EMBL/GenBank/DDBJ databases">
        <title>The genome sequence of the plant pathogenic Rhizarian Plasmodiophora brassicae reveals insights in its biotrophic life cycle and the origin of chitin synthesis.</title>
        <authorList>
            <person name="Schwelm A."/>
            <person name="Fogelqvist J."/>
            <person name="Knaust A."/>
            <person name="Julke S."/>
            <person name="Lilja T."/>
            <person name="Dhandapani V."/>
            <person name="Bonilla-Rosso G."/>
            <person name="Karlsson M."/>
            <person name="Shevchenko A."/>
            <person name="Choi S.R."/>
            <person name="Kim H.G."/>
            <person name="Park J.Y."/>
            <person name="Lim Y.P."/>
            <person name="Ludwig-Muller J."/>
            <person name="Dixelius C."/>
        </authorList>
    </citation>
    <scope>NUCLEOTIDE SEQUENCE</scope>
    <source>
        <tissue evidence="1">Potato root galls</tissue>
    </source>
</reference>
<dbReference type="AlphaFoldDB" id="A0A0H5RBY1"/>
<name>A0A0H5RBY1_9EUKA</name>
<sequence length="506" mass="57039">MRQGNKNQMESTLRRIFDVAIMQDMVYFETAVLVENKSLQPKGYFVFLICNNAIFIVQIDEVRSQPKDAPVCIPLLNILAIERLKDTAKFLEESIASDSQHIKVCIDDQMAMEDSVHLYTIFSDSQLFFFMEGTWTYKRIEQAWPSLYASSKCVAALHLKQHESSILFRTLLTSILKASSVAEKTDALENLAMVVGGNMFCKVSAFQAQELHMLLFRELLGLGTLQTQGFLESTVDGVDAIIVENLDLLKQYLSILLFYHQLLSGGCRLLERIALISGSYFQRDEFIHALLCLPILANRSTGTPGPAEIKHLSNPTATGAGLKSDASITAPTLHRILSPIKPNQPVLEIVEEHMSPVQRKLVEIDHLQAAVSFQMIAVFDQANHMPTEGLNLDREYLLTLLSGSSEYCEKRVPRSFMRISHLLRVPCSPHVGCLLYMHAFILYWLCKGNGRIRKIIRSKCFAEMQLLSGPLIKNRVQCSTDSFFYAKGKALVQLLLDDILQDINDD</sequence>
<accession>A0A0H5RBY1</accession>
<protein>
    <submittedName>
        <fullName evidence="1">Uncharacterized protein</fullName>
    </submittedName>
</protein>